<accession>A0AAP3AML8</accession>
<gene>
    <name evidence="1" type="ORF">OKE68_09825</name>
</gene>
<sequence length="237" mass="28267">MQIIDKKQIERYELEKFISNEELKFRVYNIKNSETPDFIVNIDKKLISIEHTRLINPKLKQVEAYREKIINLAQKKFNQKYNADLYVLITFKNIKLNGGKSSEQKYVDEVFNLVETVYLNNKNFNFSVQSKINKSVSESISHFSVYNTREMNHWQHFGAWKVDFIDKDWLKDIIKKKENNICKYTEKYTENWLLLVSNFGTKASSSRTDFIDFSDIESKFDKIFIHNFIADKVTIIK</sequence>
<dbReference type="RefSeq" id="WP_109475517.1">
    <property type="nucleotide sequence ID" value="NZ_CP081925.1"/>
</dbReference>
<protein>
    <submittedName>
        <fullName evidence="1">Uncharacterized protein</fullName>
    </submittedName>
</protein>
<comment type="caution">
    <text evidence="1">The sequence shown here is derived from an EMBL/GenBank/DDBJ whole genome shotgun (WGS) entry which is preliminary data.</text>
</comment>
<proteinExistence type="predicted"/>
<dbReference type="Proteomes" id="UP001207440">
    <property type="component" value="Unassembled WGS sequence"/>
</dbReference>
<reference evidence="1" key="1">
    <citation type="submission" date="2022-10" db="EMBL/GenBank/DDBJ databases">
        <title>Sifting through the core-genome to identify putative cross-protective antigens against Riemerella anatipestifer.</title>
        <authorList>
            <person name="Zheng X."/>
            <person name="Zhang W."/>
        </authorList>
    </citation>
    <scope>NUCLEOTIDE SEQUENCE</scope>
    <source>
        <strain evidence="1">ZWRA178</strain>
    </source>
</reference>
<organism evidence="1 2">
    <name type="scientific">Riemerella anatipestifer</name>
    <name type="common">Moraxella anatipestifer</name>
    <dbReference type="NCBI Taxonomy" id="34085"/>
    <lineage>
        <taxon>Bacteria</taxon>
        <taxon>Pseudomonadati</taxon>
        <taxon>Bacteroidota</taxon>
        <taxon>Flavobacteriia</taxon>
        <taxon>Flavobacteriales</taxon>
        <taxon>Weeksellaceae</taxon>
        <taxon>Riemerella</taxon>
    </lineage>
</organism>
<evidence type="ECO:0000313" key="1">
    <source>
        <dbReference type="EMBL" id="MCW0524611.1"/>
    </source>
</evidence>
<name>A0AAP3AML8_RIEAN</name>
<dbReference type="AlphaFoldDB" id="A0AAP3AML8"/>
<evidence type="ECO:0000313" key="2">
    <source>
        <dbReference type="Proteomes" id="UP001207440"/>
    </source>
</evidence>
<dbReference type="EMBL" id="JAOZYT010000080">
    <property type="protein sequence ID" value="MCW0524611.1"/>
    <property type="molecule type" value="Genomic_DNA"/>
</dbReference>